<dbReference type="InterPro" id="IPR002562">
    <property type="entry name" value="3'-5'_exonuclease_dom"/>
</dbReference>
<dbReference type="Gene3D" id="3.30.420.10">
    <property type="entry name" value="Ribonuclease H-like superfamily/Ribonuclease H"/>
    <property type="match status" value="1"/>
</dbReference>
<dbReference type="GO" id="GO:0006261">
    <property type="term" value="P:DNA-templated DNA replication"/>
    <property type="evidence" value="ECO:0007669"/>
    <property type="project" value="InterPro"/>
</dbReference>
<dbReference type="InterPro" id="IPR001098">
    <property type="entry name" value="DNA-dir_DNA_pol_A_palm_dom"/>
</dbReference>
<dbReference type="Gene3D" id="3.30.70.370">
    <property type="match status" value="1"/>
</dbReference>
<dbReference type="GeneID" id="20814726"/>
<feature type="domain" description="DNA-directed DNA polymerase family A palm" evidence="2">
    <location>
        <begin position="523"/>
        <end position="756"/>
    </location>
</feature>
<dbReference type="InterPro" id="IPR012337">
    <property type="entry name" value="RNaseH-like_sf"/>
</dbReference>
<name>W4FZR7_APHAT</name>
<proteinExistence type="predicted"/>
<dbReference type="AlphaFoldDB" id="W4FZR7"/>
<dbReference type="GO" id="GO:0003887">
    <property type="term" value="F:DNA-directed DNA polymerase activity"/>
    <property type="evidence" value="ECO:0007669"/>
    <property type="project" value="InterPro"/>
</dbReference>
<dbReference type="Pfam" id="PF01612">
    <property type="entry name" value="DNA_pol_A_exo1"/>
    <property type="match status" value="1"/>
</dbReference>
<dbReference type="SUPFAM" id="SSF56672">
    <property type="entry name" value="DNA/RNA polymerases"/>
    <property type="match status" value="1"/>
</dbReference>
<reference evidence="3" key="1">
    <citation type="submission" date="2013-12" db="EMBL/GenBank/DDBJ databases">
        <title>The Genome Sequence of Aphanomyces astaci APO3.</title>
        <authorList>
            <consortium name="The Broad Institute Genomics Platform"/>
            <person name="Russ C."/>
            <person name="Tyler B."/>
            <person name="van West P."/>
            <person name="Dieguez-Uribeondo J."/>
            <person name="Young S.K."/>
            <person name="Zeng Q."/>
            <person name="Gargeya S."/>
            <person name="Fitzgerald M."/>
            <person name="Abouelleil A."/>
            <person name="Alvarado L."/>
            <person name="Chapman S.B."/>
            <person name="Gainer-Dewar J."/>
            <person name="Goldberg J."/>
            <person name="Griggs A."/>
            <person name="Gujja S."/>
            <person name="Hansen M."/>
            <person name="Howarth C."/>
            <person name="Imamovic A."/>
            <person name="Ireland A."/>
            <person name="Larimer J."/>
            <person name="McCowan C."/>
            <person name="Murphy C."/>
            <person name="Pearson M."/>
            <person name="Poon T.W."/>
            <person name="Priest M."/>
            <person name="Roberts A."/>
            <person name="Saif S."/>
            <person name="Shea T."/>
            <person name="Sykes S."/>
            <person name="Wortman J."/>
            <person name="Nusbaum C."/>
            <person name="Birren B."/>
        </authorList>
    </citation>
    <scope>NUCLEOTIDE SEQUENCE [LARGE SCALE GENOMIC DNA]</scope>
    <source>
        <strain evidence="3">APO3</strain>
    </source>
</reference>
<dbReference type="FunFam" id="3.30.420.10:FF:000138">
    <property type="entry name" value="DNA polymerase I"/>
    <property type="match status" value="1"/>
</dbReference>
<accession>W4FZR7</accession>
<dbReference type="PANTHER" id="PTHR10133:SF27">
    <property type="entry name" value="DNA POLYMERASE NU"/>
    <property type="match status" value="1"/>
</dbReference>
<dbReference type="EMBL" id="KI913155">
    <property type="protein sequence ID" value="ETV72269.1"/>
    <property type="molecule type" value="Genomic_DNA"/>
</dbReference>
<evidence type="ECO:0000259" key="2">
    <source>
        <dbReference type="SMART" id="SM00482"/>
    </source>
</evidence>
<dbReference type="SMART" id="SM00482">
    <property type="entry name" value="POLAc"/>
    <property type="match status" value="1"/>
</dbReference>
<dbReference type="VEuPathDB" id="FungiDB:H257_12730"/>
<dbReference type="RefSeq" id="XP_009838337.1">
    <property type="nucleotide sequence ID" value="XM_009840035.1"/>
</dbReference>
<dbReference type="Gene3D" id="1.20.1060.10">
    <property type="entry name" value="Taq DNA Polymerase, Chain T, domain 4"/>
    <property type="match status" value="1"/>
</dbReference>
<dbReference type="PANTHER" id="PTHR10133">
    <property type="entry name" value="DNA POLYMERASE I"/>
    <property type="match status" value="1"/>
</dbReference>
<dbReference type="PRINTS" id="PR00868">
    <property type="entry name" value="DNAPOLI"/>
</dbReference>
<gene>
    <name evidence="3" type="ORF">H257_12730</name>
</gene>
<dbReference type="STRING" id="112090.W4FZR7"/>
<sequence>MWRTFSAGQRRLPRVSSCECTRRAFSDAPASGVLGHEHLLQGLTEADDMRPVTMVQDKQSAKRVLDILESLGPGHMHACDTEVANIDVKKVGPVGNGNVTCLSIYSGPDVDFGNGPYVWVDNLDSADGTLEYFRGFLESKTHKKVWHNYSFDRHVLFNPSTRINVQGLGGDTMHMARLWNTARFQKGGYSLEALSADLMERRKKPMKELFGVPKLKKDGTPGKERLLPLVEELQRFPEFRERWIRYSAYDAECTWFLHKVLQHKLQDTTWHLETSADGVVSRYTMYDFYVEYLVPFGECLTDLERKGMHVDLPYLAKVERQALDDRAALEEQVRQWVSRYVPEAHRMNLASASQKQQLLFAPFSNPHKNIELPVERLFDVDNIEQVVENPEKQSKPKKKRSIAIRGLGIPPVQFTASGNPAATADALKELAGNPLATPPQYGRAFDHFEDPEEGAAACQALKKMYDMSSMDTMINNFILPLQELADADGRVHGALNLNTDTGRLSSRKPNLQNQPAMDKDRYKIRDAFTAPEGKLLVVADYSQLELRLLAHVTQCQGMIDAFKAGGDFHSRTAMGMYEYVLKAVEAGDVLLEWDSTKGKPPVPLLKDAFANERKHAKILNFSIAYGKTPFGLAKDFNVSRKEAAATLERWYADRPEVKVWQQQAIETANKFGYTRTLMGRYRMLPDAKTESKGFSQQKAKSHAERAAINTPIQGAAADVVMRAMLNIHRDEQLRAMGWEMVCQIHDEIIMEGPADCAKEACARMVNLMENPFEAPLSVRLEVDAKIESSWYKAK</sequence>
<dbReference type="CDD" id="cd08640">
    <property type="entry name" value="DNA_pol_A_plastid_like"/>
    <property type="match status" value="1"/>
</dbReference>
<protein>
    <recommendedName>
        <fullName evidence="2">DNA-directed DNA polymerase family A palm domain-containing protein</fullName>
    </recommendedName>
</protein>
<dbReference type="Gene3D" id="1.10.150.20">
    <property type="entry name" value="5' to 3' exonuclease, C-terminal subdomain"/>
    <property type="match status" value="1"/>
</dbReference>
<dbReference type="GO" id="GO:0003677">
    <property type="term" value="F:DNA binding"/>
    <property type="evidence" value="ECO:0007669"/>
    <property type="project" value="InterPro"/>
</dbReference>
<evidence type="ECO:0000256" key="1">
    <source>
        <dbReference type="ARBA" id="ARBA00022705"/>
    </source>
</evidence>
<dbReference type="InterPro" id="IPR002298">
    <property type="entry name" value="DNA_polymerase_A"/>
</dbReference>
<dbReference type="InterPro" id="IPR043502">
    <property type="entry name" value="DNA/RNA_pol_sf"/>
</dbReference>
<dbReference type="GO" id="GO:0008408">
    <property type="term" value="F:3'-5' exonuclease activity"/>
    <property type="evidence" value="ECO:0007669"/>
    <property type="project" value="InterPro"/>
</dbReference>
<dbReference type="SUPFAM" id="SSF53098">
    <property type="entry name" value="Ribonuclease H-like"/>
    <property type="match status" value="1"/>
</dbReference>
<keyword evidence="1" id="KW-0235">DNA replication</keyword>
<dbReference type="InterPro" id="IPR036397">
    <property type="entry name" value="RNaseH_sf"/>
</dbReference>
<dbReference type="OrthoDB" id="275278at2759"/>
<dbReference type="GO" id="GO:0006302">
    <property type="term" value="P:double-strand break repair"/>
    <property type="evidence" value="ECO:0007669"/>
    <property type="project" value="TreeGrafter"/>
</dbReference>
<dbReference type="Pfam" id="PF00476">
    <property type="entry name" value="DNA_pol_A"/>
    <property type="match status" value="2"/>
</dbReference>
<organism evidence="3">
    <name type="scientific">Aphanomyces astaci</name>
    <name type="common">Crayfish plague agent</name>
    <dbReference type="NCBI Taxonomy" id="112090"/>
    <lineage>
        <taxon>Eukaryota</taxon>
        <taxon>Sar</taxon>
        <taxon>Stramenopiles</taxon>
        <taxon>Oomycota</taxon>
        <taxon>Saprolegniomycetes</taxon>
        <taxon>Saprolegniales</taxon>
        <taxon>Verrucalvaceae</taxon>
        <taxon>Aphanomyces</taxon>
    </lineage>
</organism>
<evidence type="ECO:0000313" key="3">
    <source>
        <dbReference type="EMBL" id="ETV72269.1"/>
    </source>
</evidence>